<name>E6QM66_9ZZZZ</name>
<organism evidence="2">
    <name type="scientific">mine drainage metagenome</name>
    <dbReference type="NCBI Taxonomy" id="410659"/>
    <lineage>
        <taxon>unclassified sequences</taxon>
        <taxon>metagenomes</taxon>
        <taxon>ecological metagenomes</taxon>
    </lineage>
</organism>
<evidence type="ECO:0000256" key="1">
    <source>
        <dbReference type="SAM" id="MobiDB-lite"/>
    </source>
</evidence>
<feature type="region of interest" description="Disordered" evidence="1">
    <location>
        <begin position="260"/>
        <end position="295"/>
    </location>
</feature>
<protein>
    <submittedName>
        <fullName evidence="2">Uncharacterized protein</fullName>
    </submittedName>
</protein>
<comment type="caution">
    <text evidence="2">The sequence shown here is derived from an EMBL/GenBank/DDBJ whole genome shotgun (WGS) entry which is preliminary data.</text>
</comment>
<evidence type="ECO:0000313" key="2">
    <source>
        <dbReference type="EMBL" id="CBI08337.1"/>
    </source>
</evidence>
<sequence length="295" mass="29300">MDAMVMTDGRASNRNQFTGGVGEGFTLLFEVVGDELLVVAAGDKTYLLGIGLVGEGEMAFARDLADLGLGEVAEGEESVGKLVLGESKEEPGLVLGEVGGALEDPAVARGVVLVAGVVAGGDAGGTDLARGEQKLVELEVIVAERAGNWRAASEVIIDKGTNDVALEALLLVDDVVGDVERLGDAAGVVYVVERAAATGGAGGYAGLSGEAILIPKLEGEADDIGSLGAKHGGNGGGIDAAGHGYGDGFAGHGRARAGGIGQGAGGELRTHRTASASAGDKARRRSTAVGTISRA</sequence>
<reference evidence="2" key="1">
    <citation type="submission" date="2009-10" db="EMBL/GenBank/DDBJ databases">
        <title>Diversity of trophic interactions inside an arsenic-rich microbial ecosystem.</title>
        <authorList>
            <person name="Bertin P.N."/>
            <person name="Heinrich-Salmeron A."/>
            <person name="Pelletier E."/>
            <person name="Goulhen-Chollet F."/>
            <person name="Arsene-Ploetze F."/>
            <person name="Gallien S."/>
            <person name="Calteau A."/>
            <person name="Vallenet D."/>
            <person name="Casiot C."/>
            <person name="Chane-Woon-Ming B."/>
            <person name="Giloteaux L."/>
            <person name="Barakat M."/>
            <person name="Bonnefoy V."/>
            <person name="Bruneel O."/>
            <person name="Chandler M."/>
            <person name="Cleiss J."/>
            <person name="Duran R."/>
            <person name="Elbaz-Poulichet F."/>
            <person name="Fonknechten N."/>
            <person name="Lauga B."/>
            <person name="Mornico D."/>
            <person name="Ortet P."/>
            <person name="Schaeffer C."/>
            <person name="Siguier P."/>
            <person name="Alexander Thil Smith A."/>
            <person name="Van Dorsselaer A."/>
            <person name="Weissenbach J."/>
            <person name="Medigue C."/>
            <person name="Le Paslier D."/>
        </authorList>
    </citation>
    <scope>NUCLEOTIDE SEQUENCE</scope>
</reference>
<gene>
    <name evidence="2" type="ORF">CARN6_1794</name>
</gene>
<proteinExistence type="predicted"/>
<accession>E6QM66</accession>
<dbReference type="AlphaFoldDB" id="E6QM66"/>
<dbReference type="EMBL" id="CABQ01000207">
    <property type="protein sequence ID" value="CBI08337.1"/>
    <property type="molecule type" value="Genomic_DNA"/>
</dbReference>